<dbReference type="EMBL" id="PVXP01000062">
    <property type="protein sequence ID" value="PRR81889.1"/>
    <property type="molecule type" value="Genomic_DNA"/>
</dbReference>
<evidence type="ECO:0000313" key="2">
    <source>
        <dbReference type="EMBL" id="PRR81889.1"/>
    </source>
</evidence>
<proteinExistence type="predicted"/>
<comment type="caution">
    <text evidence="2">The sequence shown here is derived from an EMBL/GenBank/DDBJ whole genome shotgun (WGS) entry which is preliminary data.</text>
</comment>
<organism evidence="2 3">
    <name type="scientific">Clostridium luticellarii</name>
    <dbReference type="NCBI Taxonomy" id="1691940"/>
    <lineage>
        <taxon>Bacteria</taxon>
        <taxon>Bacillati</taxon>
        <taxon>Bacillota</taxon>
        <taxon>Clostridia</taxon>
        <taxon>Eubacteriales</taxon>
        <taxon>Clostridiaceae</taxon>
        <taxon>Clostridium</taxon>
    </lineage>
</organism>
<keyword evidence="3" id="KW-1185">Reference proteome</keyword>
<name>A0A2T0BDB7_9CLOT</name>
<dbReference type="Proteomes" id="UP000237798">
    <property type="component" value="Unassembled WGS sequence"/>
</dbReference>
<feature type="domain" description="Amidohydrolase-related" evidence="1">
    <location>
        <begin position="65"/>
        <end position="424"/>
    </location>
</feature>
<dbReference type="InterPro" id="IPR006680">
    <property type="entry name" value="Amidohydro-rel"/>
</dbReference>
<dbReference type="SUPFAM" id="SSF51338">
    <property type="entry name" value="Composite domain of metallo-dependent hydrolases"/>
    <property type="match status" value="1"/>
</dbReference>
<gene>
    <name evidence="2" type="ORF">CLLU_29870</name>
</gene>
<dbReference type="Gene3D" id="3.20.20.140">
    <property type="entry name" value="Metal-dependent hydrolases"/>
    <property type="match status" value="1"/>
</dbReference>
<dbReference type="AlphaFoldDB" id="A0A2T0BDB7"/>
<dbReference type="InterPro" id="IPR011059">
    <property type="entry name" value="Metal-dep_hydrolase_composite"/>
</dbReference>
<dbReference type="PANTHER" id="PTHR43135">
    <property type="entry name" value="ALPHA-D-RIBOSE 1-METHYLPHOSPHONATE 5-TRIPHOSPHATE DIPHOSPHATASE"/>
    <property type="match status" value="1"/>
</dbReference>
<dbReference type="InterPro" id="IPR057744">
    <property type="entry name" value="OTAase-like"/>
</dbReference>
<dbReference type="SUPFAM" id="SSF51556">
    <property type="entry name" value="Metallo-dependent hydrolases"/>
    <property type="match status" value="1"/>
</dbReference>
<dbReference type="InterPro" id="IPR051781">
    <property type="entry name" value="Metallo-dep_Hydrolase"/>
</dbReference>
<accession>A0A2T0BDB7</accession>
<protein>
    <submittedName>
        <fullName evidence="2">Imidazolonepropionase</fullName>
    </submittedName>
</protein>
<reference evidence="2 3" key="1">
    <citation type="submission" date="2018-03" db="EMBL/GenBank/DDBJ databases">
        <title>Genome sequence of Clostridium luticellarii DSM 29923.</title>
        <authorList>
            <person name="Poehlein A."/>
            <person name="Daniel R."/>
        </authorList>
    </citation>
    <scope>NUCLEOTIDE SEQUENCE [LARGE SCALE GENOMIC DNA]</scope>
    <source>
        <strain evidence="2 3">DSM 29923</strain>
    </source>
</reference>
<dbReference type="InterPro" id="IPR032466">
    <property type="entry name" value="Metal_Hydrolase"/>
</dbReference>
<evidence type="ECO:0000313" key="3">
    <source>
        <dbReference type="Proteomes" id="UP000237798"/>
    </source>
</evidence>
<dbReference type="GO" id="GO:0016810">
    <property type="term" value="F:hydrolase activity, acting on carbon-nitrogen (but not peptide) bonds"/>
    <property type="evidence" value="ECO:0007669"/>
    <property type="project" value="InterPro"/>
</dbReference>
<dbReference type="PANTHER" id="PTHR43135:SF3">
    <property type="entry name" value="ALPHA-D-RIBOSE 1-METHYLPHOSPHONATE 5-TRIPHOSPHATE DIPHOSPHATASE"/>
    <property type="match status" value="1"/>
</dbReference>
<dbReference type="OrthoDB" id="9797498at2"/>
<dbReference type="CDD" id="cd01299">
    <property type="entry name" value="Met_dep_hydrolase_A"/>
    <property type="match status" value="1"/>
</dbReference>
<evidence type="ECO:0000259" key="1">
    <source>
        <dbReference type="Pfam" id="PF01979"/>
    </source>
</evidence>
<dbReference type="Gene3D" id="2.30.40.10">
    <property type="entry name" value="Urease, subunit C, domain 1"/>
    <property type="match status" value="1"/>
</dbReference>
<sequence>MDKKNNICAFINCSIIDGKFEKDIVKEGVILVETSDGTGKIKSLGNKDEVSIPRDCKIVDLKGKYVLPGLINAHVHLFGDGNPNSPEQVKRTPDENLEYMKSSLGKHLIKETMKKNAMAALHAGVTTFRSVGDPFYYDLQVRDEIKSSTEVGPKMLCAGAMVCITGGHGYKFVSEAIDSPWEGRKKVRTHVYNGTDLIKIANTGGVTDSQKIGEAGRAEMTYDEIAAICDEAHRAGLLVASHCQSTKGLKEALRGGVDTIEHGAEMDDEVISLFKHDPNSLRGYSSLTPTFLTIYYIANLSTEYTKLTDVQLANGKIIEKRMISGFQTALKEGIKLALGTDAAMPYVTHYGTWKELKLHVKYGATNKQAIIHATKSNAEILGIDKEVGTLEPGKLADFIAVDGNPVEDLNYLGSPYMVVKNGQVIEKTDKYIIPEVENMVKELDTEM</sequence>
<dbReference type="RefSeq" id="WP_106010560.1">
    <property type="nucleotide sequence ID" value="NZ_PVXP01000062.1"/>
</dbReference>
<dbReference type="Pfam" id="PF01979">
    <property type="entry name" value="Amidohydro_1"/>
    <property type="match status" value="1"/>
</dbReference>